<proteinExistence type="predicted"/>
<sequence>MFKIVYLPIDLSKLPVFPILINTIAIIVEPPQIEPDDITLTVEAKDYMNQDNVTIKLECYHLKSAQHLMPTSSVVKTGTVLFISSEFMIVDDTYMVHLRSINFVEYQKSNVNNVSLKKPSANLPVKTGRRKKTSIATKPYFRVKDRPKVSNLAKDALNQGRDDE</sequence>
<accession>A0ACA9QC25</accession>
<evidence type="ECO:0000313" key="1">
    <source>
        <dbReference type="EMBL" id="CAG8744657.1"/>
    </source>
</evidence>
<organism evidence="1 2">
    <name type="scientific">Racocetra persica</name>
    <dbReference type="NCBI Taxonomy" id="160502"/>
    <lineage>
        <taxon>Eukaryota</taxon>
        <taxon>Fungi</taxon>
        <taxon>Fungi incertae sedis</taxon>
        <taxon>Mucoromycota</taxon>
        <taxon>Glomeromycotina</taxon>
        <taxon>Glomeromycetes</taxon>
        <taxon>Diversisporales</taxon>
        <taxon>Gigasporaceae</taxon>
        <taxon>Racocetra</taxon>
    </lineage>
</organism>
<keyword evidence="2" id="KW-1185">Reference proteome</keyword>
<gene>
    <name evidence="1" type="ORF">RPERSI_LOCUS13526</name>
</gene>
<feature type="non-terminal residue" evidence="1">
    <location>
        <position position="164"/>
    </location>
</feature>
<dbReference type="Proteomes" id="UP000789920">
    <property type="component" value="Unassembled WGS sequence"/>
</dbReference>
<name>A0ACA9QC25_9GLOM</name>
<comment type="caution">
    <text evidence="1">The sequence shown here is derived from an EMBL/GenBank/DDBJ whole genome shotgun (WGS) entry which is preliminary data.</text>
</comment>
<evidence type="ECO:0000313" key="2">
    <source>
        <dbReference type="Proteomes" id="UP000789920"/>
    </source>
</evidence>
<reference evidence="1" key="1">
    <citation type="submission" date="2021-06" db="EMBL/GenBank/DDBJ databases">
        <authorList>
            <person name="Kallberg Y."/>
            <person name="Tangrot J."/>
            <person name="Rosling A."/>
        </authorList>
    </citation>
    <scope>NUCLEOTIDE SEQUENCE</scope>
    <source>
        <strain evidence="1">MA461A</strain>
    </source>
</reference>
<protein>
    <submittedName>
        <fullName evidence="1">30457_t:CDS:1</fullName>
    </submittedName>
</protein>
<dbReference type="EMBL" id="CAJVQC010030104">
    <property type="protein sequence ID" value="CAG8744657.1"/>
    <property type="molecule type" value="Genomic_DNA"/>
</dbReference>